<dbReference type="RefSeq" id="WP_012675032.1">
    <property type="nucleotide sequence ID" value="NC_012438.1"/>
</dbReference>
<evidence type="ECO:0000259" key="1">
    <source>
        <dbReference type="Pfam" id="PF03190"/>
    </source>
</evidence>
<dbReference type="KEGG" id="saf:SULAZ_1671"/>
<dbReference type="Proteomes" id="UP000001369">
    <property type="component" value="Chromosome"/>
</dbReference>
<reference evidence="2 3" key="1">
    <citation type="journal article" date="2009" name="J. Bacteriol.">
        <title>Complete and draft genome sequences of six members of the Aquificales.</title>
        <authorList>
            <person name="Reysenbach A.L."/>
            <person name="Hamamura N."/>
            <person name="Podar M."/>
            <person name="Griffiths E."/>
            <person name="Ferreira S."/>
            <person name="Hochstein R."/>
            <person name="Heidelberg J."/>
            <person name="Johnson J."/>
            <person name="Mead D."/>
            <person name="Pohorille A."/>
            <person name="Sarmiento M."/>
            <person name="Schweighofer K."/>
            <person name="Seshadri R."/>
            <person name="Voytek M.A."/>
        </authorList>
    </citation>
    <scope>NUCLEOTIDE SEQUENCE [LARGE SCALE GENOMIC DNA]</scope>
    <source>
        <strain evidence="3">Az-Fu1 / DSM 15241 / OCM 825</strain>
    </source>
</reference>
<dbReference type="PANTHER" id="PTHR42899:SF1">
    <property type="entry name" value="SPERMATOGENESIS-ASSOCIATED PROTEIN 20"/>
    <property type="match status" value="1"/>
</dbReference>
<organism evidence="2 3">
    <name type="scientific">Sulfurihydrogenibium azorense (strain DSM 15241 / OCM 825 / Az-Fu1)</name>
    <dbReference type="NCBI Taxonomy" id="204536"/>
    <lineage>
        <taxon>Bacteria</taxon>
        <taxon>Pseudomonadati</taxon>
        <taxon>Aquificota</taxon>
        <taxon>Aquificia</taxon>
        <taxon>Aquificales</taxon>
        <taxon>Hydrogenothermaceae</taxon>
        <taxon>Sulfurihydrogenibium</taxon>
    </lineage>
</organism>
<dbReference type="Gene3D" id="3.40.30.10">
    <property type="entry name" value="Glutaredoxin"/>
    <property type="match status" value="1"/>
</dbReference>
<name>C1DWZ2_SULAA</name>
<dbReference type="eggNOG" id="COG1331">
    <property type="taxonomic scope" value="Bacteria"/>
</dbReference>
<feature type="domain" description="Spermatogenesis-associated protein 20-like TRX" evidence="1">
    <location>
        <begin position="18"/>
        <end position="124"/>
    </location>
</feature>
<accession>C1DWZ2</accession>
<dbReference type="GO" id="GO:0005975">
    <property type="term" value="P:carbohydrate metabolic process"/>
    <property type="evidence" value="ECO:0007669"/>
    <property type="project" value="InterPro"/>
</dbReference>
<gene>
    <name evidence="2" type="ordered locus">SULAZ_1671</name>
</gene>
<dbReference type="InterPro" id="IPR004879">
    <property type="entry name" value="Ssp411-like_TRX"/>
</dbReference>
<dbReference type="Pfam" id="PF03190">
    <property type="entry name" value="Thioredox_DsbH"/>
    <property type="match status" value="1"/>
</dbReference>
<dbReference type="InterPro" id="IPR036249">
    <property type="entry name" value="Thioredoxin-like_sf"/>
</dbReference>
<proteinExistence type="predicted"/>
<dbReference type="OrthoDB" id="9762614at2"/>
<dbReference type="STRING" id="204536.SULAZ_1671"/>
<evidence type="ECO:0000313" key="2">
    <source>
        <dbReference type="EMBL" id="ACN99724.1"/>
    </source>
</evidence>
<sequence>MKHYFLFIILVLVLGCSTANEIKWLDFEEGLKRAKKENKLILLDISAKWCHYCNLMETTTYSDKEVIKIINKKFIPVKVDADLRKDINKKYNQGGLPTTAILTPDGTLIYGNLYLPPEDLKKVLLYFSSLSKEEIEKIKTEKELKSQLPFSLKETKIDKSVFNLVNTNILGMIDKEYGGYYDEVKFPIDNIVYYLILKYLENPNNLSLLKKTLQGYEKLIDKEEGGIFRYATKRDWTQPHYEKLLRDQASIALAFFNAYSVLKDKSLLDDANLILDFSKKTLYNQKEKYFYGSQGADIVDDEGKILVSGEVYFSKNKQDRRFLENVYRRKLPLDDNFYFGENALMVKTLAYSYLFNKNNNDLKIAENLMNKIIKEGFKQNGIIHTPKVNKYFLDNQINTLDALFTLYQITGKDLYLKNFKNLLDVVLKIYYSQKIGLFTDYEDTGLNLNRISYVDSIVSLNFKLAKIIYQYQLLDDNKNLENIKNSILNKLTNFNTVETALGLYLYFKPPIFSIYVNKEKVFNNKVYEFFPFWNIGLSFTPEDNNFRKLGYPYEGFPIVYICSLRMCFEKIKYSDIENYDFKIFFKKYLNQDTM</sequence>
<dbReference type="PROSITE" id="PS51257">
    <property type="entry name" value="PROKAR_LIPOPROTEIN"/>
    <property type="match status" value="1"/>
</dbReference>
<dbReference type="InterPro" id="IPR024705">
    <property type="entry name" value="Ssp411"/>
</dbReference>
<dbReference type="AlphaFoldDB" id="C1DWZ2"/>
<dbReference type="PANTHER" id="PTHR42899">
    <property type="entry name" value="SPERMATOGENESIS-ASSOCIATED PROTEIN 20"/>
    <property type="match status" value="1"/>
</dbReference>
<keyword evidence="3" id="KW-1185">Reference proteome</keyword>
<dbReference type="SUPFAM" id="SSF52833">
    <property type="entry name" value="Thioredoxin-like"/>
    <property type="match status" value="1"/>
</dbReference>
<protein>
    <recommendedName>
        <fullName evidence="1">Spermatogenesis-associated protein 20-like TRX domain-containing protein</fullName>
    </recommendedName>
</protein>
<dbReference type="HOGENOM" id="CLU_459210_0_0_0"/>
<dbReference type="InterPro" id="IPR008928">
    <property type="entry name" value="6-hairpin_glycosidase_sf"/>
</dbReference>
<dbReference type="EMBL" id="CP001229">
    <property type="protein sequence ID" value="ACN99724.1"/>
    <property type="molecule type" value="Genomic_DNA"/>
</dbReference>
<evidence type="ECO:0000313" key="3">
    <source>
        <dbReference type="Proteomes" id="UP000001369"/>
    </source>
</evidence>
<dbReference type="SUPFAM" id="SSF48208">
    <property type="entry name" value="Six-hairpin glycosidases"/>
    <property type="match status" value="1"/>
</dbReference>